<dbReference type="EC" id="1.1.1.169" evidence="2"/>
<dbReference type="InterPro" id="IPR003710">
    <property type="entry name" value="ApbA"/>
</dbReference>
<accession>A0AA43QI55</accession>
<dbReference type="Proteomes" id="UP001161017">
    <property type="component" value="Unassembled WGS sequence"/>
</dbReference>
<reference evidence="9" key="1">
    <citation type="journal article" date="2023" name="Genome Biol. Evol.">
        <title>First Whole Genome Sequence and Flow Cytometry Genome Size Data for the Lichen-Forming Fungus Ramalina farinacea (Ascomycota).</title>
        <authorList>
            <person name="Llewellyn T."/>
            <person name="Mian S."/>
            <person name="Hill R."/>
            <person name="Leitch I.J."/>
            <person name="Gaya E."/>
        </authorList>
    </citation>
    <scope>NUCLEOTIDE SEQUENCE</scope>
    <source>
        <strain evidence="9">LIQ254RAFAR</strain>
    </source>
</reference>
<evidence type="ECO:0000313" key="9">
    <source>
        <dbReference type="EMBL" id="MDI1486973.1"/>
    </source>
</evidence>
<evidence type="ECO:0000256" key="3">
    <source>
        <dbReference type="ARBA" id="ARBA00022857"/>
    </source>
</evidence>
<comment type="caution">
    <text evidence="9">The sequence shown here is derived from an EMBL/GenBank/DDBJ whole genome shotgun (WGS) entry which is preliminary data.</text>
</comment>
<evidence type="ECO:0000256" key="4">
    <source>
        <dbReference type="ARBA" id="ARBA00023002"/>
    </source>
</evidence>
<evidence type="ECO:0000259" key="7">
    <source>
        <dbReference type="Pfam" id="PF02558"/>
    </source>
</evidence>
<name>A0AA43QI55_9LECA</name>
<dbReference type="InterPro" id="IPR036291">
    <property type="entry name" value="NAD(P)-bd_dom_sf"/>
</dbReference>
<dbReference type="GO" id="GO:0005739">
    <property type="term" value="C:mitochondrion"/>
    <property type="evidence" value="ECO:0007669"/>
    <property type="project" value="TreeGrafter"/>
</dbReference>
<dbReference type="InterPro" id="IPR013328">
    <property type="entry name" value="6PGD_dom2"/>
</dbReference>
<evidence type="ECO:0000256" key="6">
    <source>
        <dbReference type="SAM" id="MobiDB-lite"/>
    </source>
</evidence>
<evidence type="ECO:0000256" key="1">
    <source>
        <dbReference type="ARBA" id="ARBA00007870"/>
    </source>
</evidence>
<feature type="region of interest" description="Disordered" evidence="6">
    <location>
        <begin position="45"/>
        <end position="120"/>
    </location>
</feature>
<evidence type="ECO:0000313" key="10">
    <source>
        <dbReference type="Proteomes" id="UP001161017"/>
    </source>
</evidence>
<protein>
    <recommendedName>
        <fullName evidence="2">2-dehydropantoate 2-reductase</fullName>
        <ecNumber evidence="2">1.1.1.169</ecNumber>
    </recommendedName>
    <alternativeName>
        <fullName evidence="5">Ketopantoate reductase</fullName>
    </alternativeName>
</protein>
<feature type="domain" description="Ketopantoate reductase C-terminal" evidence="8">
    <location>
        <begin position="286"/>
        <end position="417"/>
    </location>
</feature>
<dbReference type="InterPro" id="IPR050838">
    <property type="entry name" value="Ketopantoate_reductase"/>
</dbReference>
<dbReference type="GO" id="GO:0008677">
    <property type="term" value="F:2-dehydropantoate 2-reductase activity"/>
    <property type="evidence" value="ECO:0007669"/>
    <property type="project" value="UniProtKB-EC"/>
</dbReference>
<dbReference type="PANTHER" id="PTHR43765">
    <property type="entry name" value="2-DEHYDROPANTOATE 2-REDUCTASE-RELATED"/>
    <property type="match status" value="1"/>
</dbReference>
<feature type="domain" description="Ketopantoate reductase N-terminal" evidence="7">
    <location>
        <begin position="147"/>
        <end position="243"/>
    </location>
</feature>
<dbReference type="Gene3D" id="1.10.1040.10">
    <property type="entry name" value="N-(1-d-carboxylethyl)-l-norvaline Dehydrogenase, domain 2"/>
    <property type="match status" value="1"/>
</dbReference>
<feature type="compositionally biased region" description="Polar residues" evidence="6">
    <location>
        <begin position="78"/>
        <end position="117"/>
    </location>
</feature>
<proteinExistence type="inferred from homology"/>
<dbReference type="SUPFAM" id="SSF48179">
    <property type="entry name" value="6-phosphogluconate dehydrogenase C-terminal domain-like"/>
    <property type="match status" value="1"/>
</dbReference>
<keyword evidence="10" id="KW-1185">Reference proteome</keyword>
<gene>
    <name evidence="9" type="primary">PAN5</name>
    <name evidence="9" type="ORF">OHK93_006235</name>
</gene>
<evidence type="ECO:0000256" key="2">
    <source>
        <dbReference type="ARBA" id="ARBA00013014"/>
    </source>
</evidence>
<dbReference type="GO" id="GO:0050661">
    <property type="term" value="F:NADP binding"/>
    <property type="evidence" value="ECO:0007669"/>
    <property type="project" value="TreeGrafter"/>
</dbReference>
<dbReference type="InterPro" id="IPR008927">
    <property type="entry name" value="6-PGluconate_DH-like_C_sf"/>
</dbReference>
<dbReference type="Pfam" id="PF08546">
    <property type="entry name" value="ApbA_C"/>
    <property type="match status" value="1"/>
</dbReference>
<evidence type="ECO:0000259" key="8">
    <source>
        <dbReference type="Pfam" id="PF08546"/>
    </source>
</evidence>
<dbReference type="InterPro" id="IPR013752">
    <property type="entry name" value="KPA_reductase"/>
</dbReference>
<dbReference type="NCBIfam" id="TIGR00745">
    <property type="entry name" value="apbA_panE"/>
    <property type="match status" value="1"/>
</dbReference>
<dbReference type="PANTHER" id="PTHR43765:SF2">
    <property type="entry name" value="2-DEHYDROPANTOATE 2-REDUCTASE"/>
    <property type="match status" value="1"/>
</dbReference>
<dbReference type="InterPro" id="IPR013332">
    <property type="entry name" value="KPR_N"/>
</dbReference>
<sequence length="438" mass="48918">MLRGKTQARAWNERKDSGTLKITTHNLTEARDGFDIEWPQYCHDEGDQSVHESGVGDTRQHGGAVQVNTGLATKRDSSMSLSEGQDYRSQWNNSQDQEDGSTSNYAPIKSQSSAIQRENSHQHLDAYDTSRGGYNVDADAEELPKRTPKEHESIIYNLVVTLKAYATAKAINSIAHRLTRESTILFLQNGMGIIDEVNNLVFPDPAQRPTYMVGINSHGLKKGKLDFEVTHSGKGTIALGIMPPLLVRDSERIATLSESSASARYMLRTMTRTPVFVAVGFPPTQLLQQQLDKLAVNAIINPLTAILNIINGGLVANFYLKRVMRLLLAEVSLVIRSLPELQNVPNVKMRFEPARLERIALSVAEKTYQNDSSMLQDVRNGRQTEIDYINGYIVKRGEDLGVHCVLNYMLMHMVKAKGVMTSLDKEERLPMSFFKGPE</sequence>
<dbReference type="Pfam" id="PF02558">
    <property type="entry name" value="ApbA"/>
    <property type="match status" value="1"/>
</dbReference>
<keyword evidence="3" id="KW-0521">NADP</keyword>
<dbReference type="Gene3D" id="3.40.50.720">
    <property type="entry name" value="NAD(P)-binding Rossmann-like Domain"/>
    <property type="match status" value="1"/>
</dbReference>
<dbReference type="GO" id="GO:0015940">
    <property type="term" value="P:pantothenate biosynthetic process"/>
    <property type="evidence" value="ECO:0007669"/>
    <property type="project" value="InterPro"/>
</dbReference>
<dbReference type="SUPFAM" id="SSF51735">
    <property type="entry name" value="NAD(P)-binding Rossmann-fold domains"/>
    <property type="match status" value="1"/>
</dbReference>
<evidence type="ECO:0000256" key="5">
    <source>
        <dbReference type="ARBA" id="ARBA00032024"/>
    </source>
</evidence>
<keyword evidence="4" id="KW-0560">Oxidoreductase</keyword>
<dbReference type="EMBL" id="JAPUFD010000004">
    <property type="protein sequence ID" value="MDI1486973.1"/>
    <property type="molecule type" value="Genomic_DNA"/>
</dbReference>
<organism evidence="9 10">
    <name type="scientific">Ramalina farinacea</name>
    <dbReference type="NCBI Taxonomy" id="258253"/>
    <lineage>
        <taxon>Eukaryota</taxon>
        <taxon>Fungi</taxon>
        <taxon>Dikarya</taxon>
        <taxon>Ascomycota</taxon>
        <taxon>Pezizomycotina</taxon>
        <taxon>Lecanoromycetes</taxon>
        <taxon>OSLEUM clade</taxon>
        <taxon>Lecanoromycetidae</taxon>
        <taxon>Lecanorales</taxon>
        <taxon>Lecanorineae</taxon>
        <taxon>Ramalinaceae</taxon>
        <taxon>Ramalina</taxon>
    </lineage>
</organism>
<dbReference type="AlphaFoldDB" id="A0AA43QI55"/>
<comment type="similarity">
    <text evidence="1">Belongs to the ketopantoate reductase family.</text>
</comment>